<dbReference type="GO" id="GO:0022857">
    <property type="term" value="F:transmembrane transporter activity"/>
    <property type="evidence" value="ECO:0007669"/>
    <property type="project" value="UniProtKB-UniRule"/>
</dbReference>
<evidence type="ECO:0000256" key="4">
    <source>
        <dbReference type="ARBA" id="ARBA00022519"/>
    </source>
</evidence>
<protein>
    <recommendedName>
        <fullName evidence="9">TRAP transporter small permease protein</fullName>
    </recommendedName>
</protein>
<accession>A0A1P8K029</accession>
<evidence type="ECO:0000256" key="5">
    <source>
        <dbReference type="ARBA" id="ARBA00022692"/>
    </source>
</evidence>
<gene>
    <name evidence="11" type="ORF">RD110_20890</name>
</gene>
<evidence type="ECO:0000256" key="6">
    <source>
        <dbReference type="ARBA" id="ARBA00022989"/>
    </source>
</evidence>
<evidence type="ECO:0000313" key="11">
    <source>
        <dbReference type="EMBL" id="APW39368.1"/>
    </source>
</evidence>
<comment type="subcellular location">
    <subcellularLocation>
        <location evidence="1 9">Cell inner membrane</location>
        <topology evidence="1 9">Multi-pass membrane protein</topology>
    </subcellularLocation>
</comment>
<evidence type="ECO:0000256" key="3">
    <source>
        <dbReference type="ARBA" id="ARBA00022475"/>
    </source>
</evidence>
<keyword evidence="12" id="KW-1185">Reference proteome</keyword>
<feature type="transmembrane region" description="Helical" evidence="9">
    <location>
        <begin position="52"/>
        <end position="70"/>
    </location>
</feature>
<feature type="transmembrane region" description="Helical" evidence="9">
    <location>
        <begin position="139"/>
        <end position="163"/>
    </location>
</feature>
<feature type="transmembrane region" description="Helical" evidence="9">
    <location>
        <begin position="12"/>
        <end position="32"/>
    </location>
</feature>
<dbReference type="PANTHER" id="PTHR35011">
    <property type="entry name" value="2,3-DIKETO-L-GULONATE TRAP TRANSPORTER SMALL PERMEASE PROTEIN YIAM"/>
    <property type="match status" value="1"/>
</dbReference>
<reference evidence="11 12" key="1">
    <citation type="submission" date="2017-01" db="EMBL/GenBank/DDBJ databases">
        <authorList>
            <person name="Mah S.A."/>
            <person name="Swanson W.J."/>
            <person name="Moy G.W."/>
            <person name="Vacquier V.D."/>
        </authorList>
    </citation>
    <scope>NUCLEOTIDE SEQUENCE [LARGE SCALE GENOMIC DNA]</scope>
    <source>
        <strain evidence="11 12">DCY110</strain>
    </source>
</reference>
<comment type="subunit">
    <text evidence="9">The complex comprises the extracytoplasmic solute receptor protein and the two transmembrane proteins.</text>
</comment>
<feature type="domain" description="Tripartite ATP-independent periplasmic transporters DctQ component" evidence="10">
    <location>
        <begin position="31"/>
        <end position="157"/>
    </location>
</feature>
<dbReference type="PANTHER" id="PTHR35011:SF10">
    <property type="entry name" value="TRAP TRANSPORTER SMALL PERMEASE PROTEIN"/>
    <property type="match status" value="1"/>
</dbReference>
<dbReference type="STRING" id="1842727.RD110_20890"/>
<evidence type="ECO:0000259" key="10">
    <source>
        <dbReference type="Pfam" id="PF04290"/>
    </source>
</evidence>
<dbReference type="GO" id="GO:0015740">
    <property type="term" value="P:C4-dicarboxylate transport"/>
    <property type="evidence" value="ECO:0007669"/>
    <property type="project" value="TreeGrafter"/>
</dbReference>
<keyword evidence="6 9" id="KW-1133">Transmembrane helix</keyword>
<name>A0A1P8K029_9BURK</name>
<dbReference type="Proteomes" id="UP000186609">
    <property type="component" value="Chromosome"/>
</dbReference>
<dbReference type="RefSeq" id="WP_076201700.1">
    <property type="nucleotide sequence ID" value="NZ_CP019236.1"/>
</dbReference>
<keyword evidence="7 9" id="KW-0472">Membrane</keyword>
<dbReference type="InterPro" id="IPR007387">
    <property type="entry name" value="TRAP_DctQ"/>
</dbReference>
<dbReference type="EMBL" id="CP019236">
    <property type="protein sequence ID" value="APW39368.1"/>
    <property type="molecule type" value="Genomic_DNA"/>
</dbReference>
<keyword evidence="3" id="KW-1003">Cell membrane</keyword>
<organism evidence="11 12">
    <name type="scientific">Rhodoferax koreensis</name>
    <dbReference type="NCBI Taxonomy" id="1842727"/>
    <lineage>
        <taxon>Bacteria</taxon>
        <taxon>Pseudomonadati</taxon>
        <taxon>Pseudomonadota</taxon>
        <taxon>Betaproteobacteria</taxon>
        <taxon>Burkholderiales</taxon>
        <taxon>Comamonadaceae</taxon>
        <taxon>Rhodoferax</taxon>
    </lineage>
</organism>
<dbReference type="Pfam" id="PF04290">
    <property type="entry name" value="DctQ"/>
    <property type="match status" value="1"/>
</dbReference>
<evidence type="ECO:0000256" key="1">
    <source>
        <dbReference type="ARBA" id="ARBA00004429"/>
    </source>
</evidence>
<dbReference type="AlphaFoldDB" id="A0A1P8K029"/>
<evidence type="ECO:0000256" key="7">
    <source>
        <dbReference type="ARBA" id="ARBA00023136"/>
    </source>
</evidence>
<evidence type="ECO:0000313" key="12">
    <source>
        <dbReference type="Proteomes" id="UP000186609"/>
    </source>
</evidence>
<dbReference type="KEGG" id="rhy:RD110_20890"/>
<dbReference type="OrthoDB" id="6160477at2"/>
<comment type="function">
    <text evidence="9">Part of the tripartite ATP-independent periplasmic (TRAP) transport system.</text>
</comment>
<keyword evidence="4 9" id="KW-0997">Cell inner membrane</keyword>
<keyword evidence="2 9" id="KW-0813">Transport</keyword>
<evidence type="ECO:0000256" key="2">
    <source>
        <dbReference type="ARBA" id="ARBA00022448"/>
    </source>
</evidence>
<evidence type="ECO:0000256" key="9">
    <source>
        <dbReference type="RuleBase" id="RU369079"/>
    </source>
</evidence>
<keyword evidence="5 9" id="KW-0812">Transmembrane</keyword>
<evidence type="ECO:0000256" key="8">
    <source>
        <dbReference type="ARBA" id="ARBA00038436"/>
    </source>
</evidence>
<sequence length="197" mass="21433">MNPNPISRVVEPVARVAAVLCGYLVLLLSFAITIEIIGRKLFGFTLQGTDDFGGYVLAIIAVIGASYTMAMRGHTRVDVFLVRMSPMWQRILNTVAMVGMAVFTCFAAWRGSTVLMESIEFQSTASNPLQTPLWQPQGIWLLGLALFALIALAYAVHAVILLVSGAPELNRFYGPASAQDELEAELAARAEREGERA</sequence>
<proteinExistence type="inferred from homology"/>
<comment type="similarity">
    <text evidence="8 9">Belongs to the TRAP transporter small permease family.</text>
</comment>
<dbReference type="GO" id="GO:0005886">
    <property type="term" value="C:plasma membrane"/>
    <property type="evidence" value="ECO:0007669"/>
    <property type="project" value="UniProtKB-SubCell"/>
</dbReference>
<feature type="transmembrane region" description="Helical" evidence="9">
    <location>
        <begin position="91"/>
        <end position="109"/>
    </location>
</feature>
<dbReference type="InterPro" id="IPR055348">
    <property type="entry name" value="DctQ"/>
</dbReference>